<dbReference type="STRING" id="474950.SAMN05421771_0899"/>
<dbReference type="InterPro" id="IPR027417">
    <property type="entry name" value="P-loop_NTPase"/>
</dbReference>
<dbReference type="GO" id="GO:0016301">
    <property type="term" value="F:kinase activity"/>
    <property type="evidence" value="ECO:0007669"/>
    <property type="project" value="UniProtKB-KW"/>
</dbReference>
<dbReference type="PRINTS" id="PR01100">
    <property type="entry name" value="SHIKIMTKNASE"/>
</dbReference>
<gene>
    <name evidence="1" type="ORF">SAMN05421771_0899</name>
</gene>
<keyword evidence="1" id="KW-0418">Kinase</keyword>
<dbReference type="EMBL" id="FOZL01000001">
    <property type="protein sequence ID" value="SFS04325.1"/>
    <property type="molecule type" value="Genomic_DNA"/>
</dbReference>
<accession>A0A1I6LLG4</accession>
<dbReference type="Proteomes" id="UP000199024">
    <property type="component" value="Unassembled WGS sequence"/>
</dbReference>
<dbReference type="InterPro" id="IPR031322">
    <property type="entry name" value="Shikimate/glucono_kinase"/>
</dbReference>
<dbReference type="Gene3D" id="3.40.50.300">
    <property type="entry name" value="P-loop containing nucleotide triphosphate hydrolases"/>
    <property type="match status" value="1"/>
</dbReference>
<sequence>MHHLFLIGPGGVGKTSAGRLLAPMLSRRFVDLDEEFCAHVGPLRPFLDAFGYAAYVRRNGLLFHELLEGTPEPVVLALSSGFLETDVEPETIASNRALVKSAGTSILLMPSRSQEESSRIVVERQMERGLNLERVSQARIFAERFAAYMTMGDIQLFSVGSPLEIAMQIKQELAKKTPGSHNGIWGHSCS</sequence>
<organism evidence="1 2">
    <name type="scientific">Granulicella pectinivorans</name>
    <dbReference type="NCBI Taxonomy" id="474950"/>
    <lineage>
        <taxon>Bacteria</taxon>
        <taxon>Pseudomonadati</taxon>
        <taxon>Acidobacteriota</taxon>
        <taxon>Terriglobia</taxon>
        <taxon>Terriglobales</taxon>
        <taxon>Acidobacteriaceae</taxon>
        <taxon>Granulicella</taxon>
    </lineage>
</organism>
<dbReference type="RefSeq" id="WP_175528867.1">
    <property type="nucleotide sequence ID" value="NZ_FOZL01000001.1"/>
</dbReference>
<dbReference type="Pfam" id="PF01202">
    <property type="entry name" value="SKI"/>
    <property type="match status" value="1"/>
</dbReference>
<proteinExistence type="predicted"/>
<dbReference type="AlphaFoldDB" id="A0A1I6LLG4"/>
<keyword evidence="1" id="KW-0808">Transferase</keyword>
<dbReference type="SUPFAM" id="SSF52540">
    <property type="entry name" value="P-loop containing nucleoside triphosphate hydrolases"/>
    <property type="match status" value="1"/>
</dbReference>
<evidence type="ECO:0000313" key="2">
    <source>
        <dbReference type="Proteomes" id="UP000199024"/>
    </source>
</evidence>
<evidence type="ECO:0000313" key="1">
    <source>
        <dbReference type="EMBL" id="SFS04325.1"/>
    </source>
</evidence>
<keyword evidence="2" id="KW-1185">Reference proteome</keyword>
<protein>
    <submittedName>
        <fullName evidence="1">Shikimate kinase</fullName>
    </submittedName>
</protein>
<name>A0A1I6LLG4_9BACT</name>
<reference evidence="1 2" key="1">
    <citation type="submission" date="2016-10" db="EMBL/GenBank/DDBJ databases">
        <authorList>
            <person name="de Groot N.N."/>
        </authorList>
    </citation>
    <scope>NUCLEOTIDE SEQUENCE [LARGE SCALE GENOMIC DNA]</scope>
    <source>
        <strain evidence="1 2">DSM 21001</strain>
    </source>
</reference>